<accession>A0A7R9GGW2</accession>
<gene>
    <name evidence="3" type="ORF">NMOB1V02_LOCUS8157</name>
</gene>
<feature type="compositionally biased region" description="Basic and acidic residues" evidence="1">
    <location>
        <begin position="121"/>
        <end position="132"/>
    </location>
</feature>
<feature type="signal peptide" evidence="2">
    <location>
        <begin position="1"/>
        <end position="28"/>
    </location>
</feature>
<feature type="region of interest" description="Disordered" evidence="1">
    <location>
        <begin position="422"/>
        <end position="441"/>
    </location>
</feature>
<dbReference type="AlphaFoldDB" id="A0A7R9GGW2"/>
<keyword evidence="2" id="KW-0732">Signal</keyword>
<reference evidence="3" key="1">
    <citation type="submission" date="2020-11" db="EMBL/GenBank/DDBJ databases">
        <authorList>
            <person name="Tran Van P."/>
        </authorList>
    </citation>
    <scope>NUCLEOTIDE SEQUENCE</scope>
</reference>
<feature type="region of interest" description="Disordered" evidence="1">
    <location>
        <begin position="94"/>
        <end position="159"/>
    </location>
</feature>
<evidence type="ECO:0000313" key="4">
    <source>
        <dbReference type="Proteomes" id="UP000678499"/>
    </source>
</evidence>
<organism evidence="3">
    <name type="scientific">Notodromas monacha</name>
    <dbReference type="NCBI Taxonomy" id="399045"/>
    <lineage>
        <taxon>Eukaryota</taxon>
        <taxon>Metazoa</taxon>
        <taxon>Ecdysozoa</taxon>
        <taxon>Arthropoda</taxon>
        <taxon>Crustacea</taxon>
        <taxon>Oligostraca</taxon>
        <taxon>Ostracoda</taxon>
        <taxon>Podocopa</taxon>
        <taxon>Podocopida</taxon>
        <taxon>Cypridocopina</taxon>
        <taxon>Cypridoidea</taxon>
        <taxon>Cyprididae</taxon>
        <taxon>Notodromas</taxon>
    </lineage>
</organism>
<dbReference type="Proteomes" id="UP000678499">
    <property type="component" value="Unassembled WGS sequence"/>
</dbReference>
<evidence type="ECO:0000313" key="3">
    <source>
        <dbReference type="EMBL" id="CAD7280498.1"/>
    </source>
</evidence>
<name>A0A7R9GGW2_9CRUS</name>
<dbReference type="EMBL" id="OA884239">
    <property type="protein sequence ID" value="CAD7280498.1"/>
    <property type="molecule type" value="Genomic_DNA"/>
</dbReference>
<keyword evidence="4" id="KW-1185">Reference proteome</keyword>
<feature type="chain" id="PRO_5036210767" evidence="2">
    <location>
        <begin position="29"/>
        <end position="441"/>
    </location>
</feature>
<dbReference type="EMBL" id="CAJPEX010002202">
    <property type="protein sequence ID" value="CAG0920650.1"/>
    <property type="molecule type" value="Genomic_DNA"/>
</dbReference>
<protein>
    <submittedName>
        <fullName evidence="3">Uncharacterized protein</fullName>
    </submittedName>
</protein>
<proteinExistence type="predicted"/>
<evidence type="ECO:0000256" key="2">
    <source>
        <dbReference type="SAM" id="SignalP"/>
    </source>
</evidence>
<feature type="compositionally biased region" description="Basic residues" evidence="1">
    <location>
        <begin position="432"/>
        <end position="441"/>
    </location>
</feature>
<evidence type="ECO:0000256" key="1">
    <source>
        <dbReference type="SAM" id="MobiDB-lite"/>
    </source>
</evidence>
<sequence length="441" mass="49400">MDGGQSMKLVVVYLGLLCFLCTHILVDGDLSSLHFAEDGKQEVFRARGRMKRGTRGGINPFEPIAASFTGLHYHLTNPRAPLGQFLEGLAAPFAAQQQQQQQQHDEPEQEQPSTSYSHQPLQEEKLGDDGKHQQQQPQQDLPPSSAAATGSTHPQHWPGLLMDPALQAISTSASTSGSSLLRALLRTLIGKFGEDVGAAAESGIVSSTYELWAMDACTADFSTAQLLLPSSDKSASDAQDSIFRYVLRIANLTDTAKDLLHAHAVERCGFKREPYEEWAKLEPFEGCLPRPKLVYLKWGNQERELLKDAFVKIQVYTLAQRVTYGYFHSLMQQGRHVSLLTEYLRDITCSMQHLRDNIRDELLINHSFDVPIRSTAAYTSGQIASRCLVQQDPCVKTLRMFHTTKTYMDLLRTEWLHNNDHHPLTNANNHNGKARHQGRRG</sequence>